<proteinExistence type="predicted"/>
<dbReference type="EMBL" id="JAQIZT010000001">
    <property type="protein sequence ID" value="KAJ7010251.1"/>
    <property type="molecule type" value="Genomic_DNA"/>
</dbReference>
<name>A0AAD6WFU9_9ROSI</name>
<dbReference type="AlphaFoldDB" id="A0AAD6WFU9"/>
<evidence type="ECO:0000313" key="2">
    <source>
        <dbReference type="Proteomes" id="UP001164929"/>
    </source>
</evidence>
<comment type="caution">
    <text evidence="1">The sequence shown here is derived from an EMBL/GenBank/DDBJ whole genome shotgun (WGS) entry which is preliminary data.</text>
</comment>
<keyword evidence="2" id="KW-1185">Reference proteome</keyword>
<protein>
    <submittedName>
        <fullName evidence="1">Uncharacterized protein</fullName>
    </submittedName>
</protein>
<accession>A0AAD6WFU9</accession>
<gene>
    <name evidence="1" type="ORF">NC653_000864</name>
</gene>
<sequence>MDLEEHIPQRLLGPVPRVKSIKII</sequence>
<organism evidence="1 2">
    <name type="scientific">Populus alba x Populus x berolinensis</name>
    <dbReference type="NCBI Taxonomy" id="444605"/>
    <lineage>
        <taxon>Eukaryota</taxon>
        <taxon>Viridiplantae</taxon>
        <taxon>Streptophyta</taxon>
        <taxon>Embryophyta</taxon>
        <taxon>Tracheophyta</taxon>
        <taxon>Spermatophyta</taxon>
        <taxon>Magnoliopsida</taxon>
        <taxon>eudicotyledons</taxon>
        <taxon>Gunneridae</taxon>
        <taxon>Pentapetalae</taxon>
        <taxon>rosids</taxon>
        <taxon>fabids</taxon>
        <taxon>Malpighiales</taxon>
        <taxon>Salicaceae</taxon>
        <taxon>Saliceae</taxon>
        <taxon>Populus</taxon>
    </lineage>
</organism>
<reference evidence="1 2" key="1">
    <citation type="journal article" date="2023" name="Mol. Ecol. Resour.">
        <title>Chromosome-level genome assembly of a triploid poplar Populus alba 'Berolinensis'.</title>
        <authorList>
            <person name="Chen S."/>
            <person name="Yu Y."/>
            <person name="Wang X."/>
            <person name="Wang S."/>
            <person name="Zhang T."/>
            <person name="Zhou Y."/>
            <person name="He R."/>
            <person name="Meng N."/>
            <person name="Wang Y."/>
            <person name="Liu W."/>
            <person name="Liu Z."/>
            <person name="Liu J."/>
            <person name="Guo Q."/>
            <person name="Huang H."/>
            <person name="Sederoff R.R."/>
            <person name="Wang G."/>
            <person name="Qu G."/>
            <person name="Chen S."/>
        </authorList>
    </citation>
    <scope>NUCLEOTIDE SEQUENCE [LARGE SCALE GENOMIC DNA]</scope>
    <source>
        <strain evidence="1">SC-2020</strain>
    </source>
</reference>
<evidence type="ECO:0000313" key="1">
    <source>
        <dbReference type="EMBL" id="KAJ7010251.1"/>
    </source>
</evidence>
<dbReference type="Proteomes" id="UP001164929">
    <property type="component" value="Chromosome 1"/>
</dbReference>